<feature type="domain" description="FAD/NAD(P)-binding" evidence="5">
    <location>
        <begin position="8"/>
        <end position="326"/>
    </location>
</feature>
<keyword evidence="7" id="KW-1185">Reference proteome</keyword>
<dbReference type="OrthoDB" id="230580at2"/>
<dbReference type="eggNOG" id="COG1249">
    <property type="taxonomic scope" value="Bacteria"/>
</dbReference>
<sequence length="465" mass="47651">MSRTHAFDRVVLGSGAVGQTAAYNGRERGCSVLLVEAGDFGGTCPNRGCDAKKPYVHAAAVVHAVQRLQAAGGGVVGELSMDWSRTAAFKKSFTRVTDPRTRQDLAAAGVELHAGTAAFTGPDTLRLSDGREVRAGAVVVATGQHPRPLEIPGGALAIDSDAFLELDDLPPRVAMIGSGYIGMEFACAAALAGREVVVIGSREHPLTGFDADAVAVLEAALPTLGPHGVRLVAGARATRLEPRGDGVAVFTDADAPAAVADLVVNATGRVASVDGLGLEAAGVEAGAAGVKVDATLRSPGNPRVWAGGDVADTGRPALIPTAVADARVLVKNLAAAANGGALLEVEDQPIATVAFTTPTLASVGLTEADARRAHGGALHVASGDLTTKKFYRQLGVEHAFYKLIFDADRRLIGAHLAGPESEEVVNVFAVAIHEGCSQSRLCDAVLTYPTVSAAMQAAYRKTARG</sequence>
<dbReference type="PRINTS" id="PR00368">
    <property type="entry name" value="FADPNR"/>
</dbReference>
<dbReference type="PANTHER" id="PTHR43014:SF5">
    <property type="entry name" value="GLUTATHIONE REDUCTASE (NADPH)"/>
    <property type="match status" value="1"/>
</dbReference>
<dbReference type="Pfam" id="PF02852">
    <property type="entry name" value="Pyr_redox_dim"/>
    <property type="match status" value="1"/>
</dbReference>
<proteinExistence type="predicted"/>
<name>I0IBW6_PHYMF</name>
<dbReference type="Gene3D" id="3.30.390.30">
    <property type="match status" value="1"/>
</dbReference>
<dbReference type="STRING" id="1142394.PSMK_05950"/>
<keyword evidence="2" id="KW-0285">Flavoprotein</keyword>
<dbReference type="EMBL" id="AP012338">
    <property type="protein sequence ID" value="BAM02754.1"/>
    <property type="molecule type" value="Genomic_DNA"/>
</dbReference>
<dbReference type="InterPro" id="IPR016156">
    <property type="entry name" value="FAD/NAD-linked_Rdtase_dimer_sf"/>
</dbReference>
<dbReference type="Gene3D" id="3.50.50.60">
    <property type="entry name" value="FAD/NAD(P)-binding domain"/>
    <property type="match status" value="2"/>
</dbReference>
<dbReference type="GO" id="GO:0004362">
    <property type="term" value="F:glutathione-disulfide reductase (NADPH) activity"/>
    <property type="evidence" value="ECO:0007669"/>
    <property type="project" value="UniProtKB-EC"/>
</dbReference>
<dbReference type="KEGG" id="phm:PSMK_05950"/>
<dbReference type="RefSeq" id="WP_014435974.1">
    <property type="nucleotide sequence ID" value="NC_017080.1"/>
</dbReference>
<dbReference type="PANTHER" id="PTHR43014">
    <property type="entry name" value="MERCURIC REDUCTASE"/>
    <property type="match status" value="1"/>
</dbReference>
<organism evidence="6 7">
    <name type="scientific">Phycisphaera mikurensis (strain NBRC 102666 / KCTC 22515 / FYK2301M01)</name>
    <dbReference type="NCBI Taxonomy" id="1142394"/>
    <lineage>
        <taxon>Bacteria</taxon>
        <taxon>Pseudomonadati</taxon>
        <taxon>Planctomycetota</taxon>
        <taxon>Phycisphaerae</taxon>
        <taxon>Phycisphaerales</taxon>
        <taxon>Phycisphaeraceae</taxon>
        <taxon>Phycisphaera</taxon>
    </lineage>
</organism>
<dbReference type="Proteomes" id="UP000007881">
    <property type="component" value="Chromosome"/>
</dbReference>
<comment type="cofactor">
    <cofactor evidence="1">
        <name>FAD</name>
        <dbReference type="ChEBI" id="CHEBI:57692"/>
    </cofactor>
</comment>
<reference evidence="6 7" key="1">
    <citation type="submission" date="2012-02" db="EMBL/GenBank/DDBJ databases">
        <title>Complete genome sequence of Phycisphaera mikurensis NBRC 102666.</title>
        <authorList>
            <person name="Ankai A."/>
            <person name="Hosoyama A."/>
            <person name="Terui Y."/>
            <person name="Sekine M."/>
            <person name="Fukai R."/>
            <person name="Kato Y."/>
            <person name="Nakamura S."/>
            <person name="Yamada-Narita S."/>
            <person name="Kawakoshi A."/>
            <person name="Fukunaga Y."/>
            <person name="Yamazaki S."/>
            <person name="Fujita N."/>
        </authorList>
    </citation>
    <scope>NUCLEOTIDE SEQUENCE [LARGE SCALE GENOMIC DNA]</scope>
    <source>
        <strain evidence="7">NBRC 102666 / KCTC 22515 / FYK2301M01</strain>
    </source>
</reference>
<gene>
    <name evidence="6" type="ordered locus">PSMK_05950</name>
</gene>
<evidence type="ECO:0000259" key="5">
    <source>
        <dbReference type="Pfam" id="PF07992"/>
    </source>
</evidence>
<dbReference type="EC" id="1.8.1.7" evidence="6"/>
<feature type="domain" description="Pyridine nucleotide-disulphide oxidoreductase dimerisation" evidence="4">
    <location>
        <begin position="350"/>
        <end position="458"/>
    </location>
</feature>
<evidence type="ECO:0000256" key="3">
    <source>
        <dbReference type="ARBA" id="ARBA00022827"/>
    </source>
</evidence>
<dbReference type="PRINTS" id="PR00411">
    <property type="entry name" value="PNDRDTASEI"/>
</dbReference>
<evidence type="ECO:0000256" key="2">
    <source>
        <dbReference type="ARBA" id="ARBA00022630"/>
    </source>
</evidence>
<protein>
    <submittedName>
        <fullName evidence="6">Putative glutathione reductase</fullName>
        <ecNumber evidence="6">1.8.1.7</ecNumber>
    </submittedName>
</protein>
<accession>I0IBW6</accession>
<dbReference type="AlphaFoldDB" id="I0IBW6"/>
<dbReference type="SUPFAM" id="SSF51905">
    <property type="entry name" value="FAD/NAD(P)-binding domain"/>
    <property type="match status" value="1"/>
</dbReference>
<dbReference type="SUPFAM" id="SSF55424">
    <property type="entry name" value="FAD/NAD-linked reductases, dimerisation (C-terminal) domain"/>
    <property type="match status" value="1"/>
</dbReference>
<dbReference type="InterPro" id="IPR036188">
    <property type="entry name" value="FAD/NAD-bd_sf"/>
</dbReference>
<keyword evidence="6" id="KW-0560">Oxidoreductase</keyword>
<evidence type="ECO:0000313" key="7">
    <source>
        <dbReference type="Proteomes" id="UP000007881"/>
    </source>
</evidence>
<evidence type="ECO:0000313" key="6">
    <source>
        <dbReference type="EMBL" id="BAM02754.1"/>
    </source>
</evidence>
<dbReference type="InterPro" id="IPR023753">
    <property type="entry name" value="FAD/NAD-binding_dom"/>
</dbReference>
<evidence type="ECO:0000259" key="4">
    <source>
        <dbReference type="Pfam" id="PF02852"/>
    </source>
</evidence>
<dbReference type="Pfam" id="PF07992">
    <property type="entry name" value="Pyr_redox_2"/>
    <property type="match status" value="1"/>
</dbReference>
<dbReference type="HOGENOM" id="CLU_016755_2_0_0"/>
<dbReference type="InterPro" id="IPR004099">
    <property type="entry name" value="Pyr_nucl-diS_OxRdtase_dimer"/>
</dbReference>
<keyword evidence="3" id="KW-0274">FAD</keyword>
<evidence type="ECO:0000256" key="1">
    <source>
        <dbReference type="ARBA" id="ARBA00001974"/>
    </source>
</evidence>